<protein>
    <recommendedName>
        <fullName evidence="3">CCHC-type domain-containing protein</fullName>
    </recommendedName>
</protein>
<evidence type="ECO:0000313" key="5">
    <source>
        <dbReference type="Proteomes" id="UP000594261"/>
    </source>
</evidence>
<dbReference type="AlphaFoldDB" id="A0A7N2LME0"/>
<reference evidence="4" key="2">
    <citation type="submission" date="2021-01" db="UniProtKB">
        <authorList>
            <consortium name="EnsemblPlants"/>
        </authorList>
    </citation>
    <scope>IDENTIFICATION</scope>
</reference>
<keyword evidence="1" id="KW-0479">Metal-binding</keyword>
<evidence type="ECO:0000256" key="1">
    <source>
        <dbReference type="PROSITE-ProRule" id="PRU00047"/>
    </source>
</evidence>
<dbReference type="InParanoid" id="A0A7N2LME0"/>
<dbReference type="EMBL" id="LRBV02000005">
    <property type="status" value="NOT_ANNOTATED_CDS"/>
    <property type="molecule type" value="Genomic_DNA"/>
</dbReference>
<proteinExistence type="predicted"/>
<evidence type="ECO:0000313" key="4">
    <source>
        <dbReference type="EnsemblPlants" id="QL05p001179:mrna:CDS:1"/>
    </source>
</evidence>
<dbReference type="InterPro" id="IPR001878">
    <property type="entry name" value="Znf_CCHC"/>
</dbReference>
<feature type="region of interest" description="Disordered" evidence="2">
    <location>
        <begin position="475"/>
        <end position="518"/>
    </location>
</feature>
<feature type="compositionally biased region" description="Polar residues" evidence="2">
    <location>
        <begin position="294"/>
        <end position="305"/>
    </location>
</feature>
<keyword evidence="1" id="KW-0862">Zinc</keyword>
<dbReference type="EnsemblPlants" id="QL05p001179:mrna">
    <property type="protein sequence ID" value="QL05p001179:mrna:CDS:1"/>
    <property type="gene ID" value="QL05p001179"/>
</dbReference>
<dbReference type="OMA" id="HFPRANI"/>
<name>A0A7N2LME0_QUELO</name>
<dbReference type="InterPro" id="IPR025558">
    <property type="entry name" value="DUF4283"/>
</dbReference>
<dbReference type="Pfam" id="PF14392">
    <property type="entry name" value="zf-CCHC_4"/>
    <property type="match status" value="1"/>
</dbReference>
<dbReference type="PANTHER" id="PTHR31286:SF167">
    <property type="entry name" value="OS09G0268800 PROTEIN"/>
    <property type="match status" value="1"/>
</dbReference>
<dbReference type="GO" id="GO:0008270">
    <property type="term" value="F:zinc ion binding"/>
    <property type="evidence" value="ECO:0007669"/>
    <property type="project" value="UniProtKB-KW"/>
</dbReference>
<dbReference type="InterPro" id="IPR025836">
    <property type="entry name" value="Zn_knuckle_CX2CX4HX4C"/>
</dbReference>
<dbReference type="PROSITE" id="PS50158">
    <property type="entry name" value="ZF_CCHC"/>
    <property type="match status" value="1"/>
</dbReference>
<feature type="compositionally biased region" description="Basic and acidic residues" evidence="2">
    <location>
        <begin position="283"/>
        <end position="292"/>
    </location>
</feature>
<dbReference type="InterPro" id="IPR040256">
    <property type="entry name" value="At4g02000-like"/>
</dbReference>
<evidence type="ECO:0000256" key="2">
    <source>
        <dbReference type="SAM" id="MobiDB-lite"/>
    </source>
</evidence>
<dbReference type="GO" id="GO:0003676">
    <property type="term" value="F:nucleic acid binding"/>
    <property type="evidence" value="ECO:0007669"/>
    <property type="project" value="InterPro"/>
</dbReference>
<feature type="region of interest" description="Disordered" evidence="2">
    <location>
        <begin position="283"/>
        <end position="322"/>
    </location>
</feature>
<feature type="domain" description="CCHC-type" evidence="3">
    <location>
        <begin position="224"/>
        <end position="239"/>
    </location>
</feature>
<sequence length="518" mass="59064">MKLIWRKSTEEKERVEKNVIVEEREREREKHRLFSLNDREGGEVKLNENESSKNVTIAAKFLTKRALNTESVVRTFNPIWRSKNGFKVRNVGNHTILFIFDNEEEVKKIMEGEPWSFDKHLVMIKRYDYSIPIKDLVFDQVSLWVQVHDIPIKYLSREVAEKLCEAVGEVNKESSLLEVDRGNVMRIRVKVNTTLPLCRGRIFTLENGSKGWVSFKYERLPNVCYWCGRLNHFDRDCERWLESSGTLTQKDQEYGPWLRASPLPASTNSMIIVPGFYEAKKKELNSERERRQKANFSAHGSSDTAAQEGAQGGSPLDDRSSGINAPIMEDDVMDVTQKRVATGGNSGVMKLDKETENKGDYFEKKIKEIDTELMRFELQKESSCGRVSNKETDCELNGVTDLGGVLSNQAKHGLAACEAPNREILNHVLDDEGNPTAQVNHVPEKSQAAAANLTSTWKRIVRKEVNTISLTPPLTAQKRSRAEVFDAELPRKKKQVSQDDQNKKIELAVADNQHRQGQ</sequence>
<dbReference type="PANTHER" id="PTHR31286">
    <property type="entry name" value="GLYCINE-RICH CELL WALL STRUCTURAL PROTEIN 1.8-LIKE"/>
    <property type="match status" value="1"/>
</dbReference>
<reference evidence="4 5" key="1">
    <citation type="journal article" date="2016" name="G3 (Bethesda)">
        <title>First Draft Assembly and Annotation of the Genome of a California Endemic Oak Quercus lobata Nee (Fagaceae).</title>
        <authorList>
            <person name="Sork V.L."/>
            <person name="Fitz-Gibbon S.T."/>
            <person name="Puiu D."/>
            <person name="Crepeau M."/>
            <person name="Gugger P.F."/>
            <person name="Sherman R."/>
            <person name="Stevens K."/>
            <person name="Langley C.H."/>
            <person name="Pellegrini M."/>
            <person name="Salzberg S.L."/>
        </authorList>
    </citation>
    <scope>NUCLEOTIDE SEQUENCE [LARGE SCALE GENOMIC DNA]</scope>
    <source>
        <strain evidence="4 5">cv. SW786</strain>
    </source>
</reference>
<keyword evidence="1" id="KW-0863">Zinc-finger</keyword>
<feature type="compositionally biased region" description="Basic and acidic residues" evidence="2">
    <location>
        <begin position="480"/>
        <end position="506"/>
    </location>
</feature>
<dbReference type="Pfam" id="PF14111">
    <property type="entry name" value="DUF4283"/>
    <property type="match status" value="1"/>
</dbReference>
<dbReference type="Proteomes" id="UP000594261">
    <property type="component" value="Chromosome 5"/>
</dbReference>
<accession>A0A7N2LME0</accession>
<dbReference type="Gramene" id="QL05p001179:mrna">
    <property type="protein sequence ID" value="QL05p001179:mrna:CDS:1"/>
    <property type="gene ID" value="QL05p001179"/>
</dbReference>
<keyword evidence="5" id="KW-1185">Reference proteome</keyword>
<evidence type="ECO:0000259" key="3">
    <source>
        <dbReference type="PROSITE" id="PS50158"/>
    </source>
</evidence>
<organism evidence="4 5">
    <name type="scientific">Quercus lobata</name>
    <name type="common">Valley oak</name>
    <dbReference type="NCBI Taxonomy" id="97700"/>
    <lineage>
        <taxon>Eukaryota</taxon>
        <taxon>Viridiplantae</taxon>
        <taxon>Streptophyta</taxon>
        <taxon>Embryophyta</taxon>
        <taxon>Tracheophyta</taxon>
        <taxon>Spermatophyta</taxon>
        <taxon>Magnoliopsida</taxon>
        <taxon>eudicotyledons</taxon>
        <taxon>Gunneridae</taxon>
        <taxon>Pentapetalae</taxon>
        <taxon>rosids</taxon>
        <taxon>fabids</taxon>
        <taxon>Fagales</taxon>
        <taxon>Fagaceae</taxon>
        <taxon>Quercus</taxon>
    </lineage>
</organism>